<keyword evidence="4" id="KW-1185">Reference proteome</keyword>
<dbReference type="Proteomes" id="UP001164743">
    <property type="component" value="Chromosome 14A"/>
</dbReference>
<evidence type="ECO:0000313" key="2">
    <source>
        <dbReference type="EMBL" id="WAQ86330.1"/>
    </source>
</evidence>
<evidence type="ECO:0000256" key="1">
    <source>
        <dbReference type="SAM" id="MobiDB-lite"/>
    </source>
</evidence>
<feature type="region of interest" description="Disordered" evidence="1">
    <location>
        <begin position="41"/>
        <end position="286"/>
    </location>
</feature>
<feature type="compositionally biased region" description="Basic residues" evidence="1">
    <location>
        <begin position="117"/>
        <end position="127"/>
    </location>
</feature>
<organism evidence="2 4">
    <name type="scientific">Puccinia triticina</name>
    <dbReference type="NCBI Taxonomy" id="208348"/>
    <lineage>
        <taxon>Eukaryota</taxon>
        <taxon>Fungi</taxon>
        <taxon>Dikarya</taxon>
        <taxon>Basidiomycota</taxon>
        <taxon>Pucciniomycotina</taxon>
        <taxon>Pucciniomycetes</taxon>
        <taxon>Pucciniales</taxon>
        <taxon>Pucciniaceae</taxon>
        <taxon>Puccinia</taxon>
    </lineage>
</organism>
<evidence type="ECO:0000313" key="4">
    <source>
        <dbReference type="Proteomes" id="UP001164743"/>
    </source>
</evidence>
<proteinExistence type="predicted"/>
<feature type="compositionally biased region" description="Polar residues" evidence="1">
    <location>
        <begin position="203"/>
        <end position="238"/>
    </location>
</feature>
<feature type="region of interest" description="Disordered" evidence="1">
    <location>
        <begin position="1"/>
        <end position="25"/>
    </location>
</feature>
<feature type="compositionally biased region" description="Polar residues" evidence="1">
    <location>
        <begin position="182"/>
        <end position="194"/>
    </location>
</feature>
<gene>
    <name evidence="3" type="ORF">PtA15_14A475</name>
    <name evidence="2" type="ORF">PtA15_7A56</name>
</gene>
<accession>A0ABY7CRC4</accession>
<name>A0ABY7CRC4_9BASI</name>
<dbReference type="EMBL" id="CP110434">
    <property type="protein sequence ID" value="WAQ91591.1"/>
    <property type="molecule type" value="Genomic_DNA"/>
</dbReference>
<dbReference type="RefSeq" id="XP_053027146.1">
    <property type="nucleotide sequence ID" value="XM_053163195.1"/>
</dbReference>
<dbReference type="Proteomes" id="UP001164743">
    <property type="component" value="Chromosome 7A"/>
</dbReference>
<protein>
    <submittedName>
        <fullName evidence="2">Uncharacterized protein</fullName>
    </submittedName>
</protein>
<evidence type="ECO:0000313" key="3">
    <source>
        <dbReference type="EMBL" id="WAQ91591.1"/>
    </source>
</evidence>
<feature type="compositionally biased region" description="Polar residues" evidence="1">
    <location>
        <begin position="254"/>
        <end position="279"/>
    </location>
</feature>
<dbReference type="GeneID" id="77804090"/>
<reference evidence="2" key="1">
    <citation type="submission" date="2022-10" db="EMBL/GenBank/DDBJ databases">
        <title>Puccinia triticina Genome sequencing and assembly.</title>
        <authorList>
            <person name="Li C."/>
        </authorList>
    </citation>
    <scope>NUCLEOTIDE SEQUENCE</scope>
    <source>
        <strain evidence="2">Pt15</strain>
    </source>
</reference>
<sequence>MSENSTANPPGEGAPNGGASNANKDESWITRLVDVLVPRFQTAGGDSAMQTDVGGKANAEEGQEPTNNGPGEAPDEPFAAFEETGLVPDDEAIRIRPPPKPMSSSMSTSPAVSRNIPPKKRTPKARSIKPVDLLAKTANGASGSTLGGQSDITGTADLNHSRNTSNSDTPDTHEPTLPSPGRESNSIPSITLTRPSPEPSAGTDPTEQPPHTTTEVLSPAPTSVTAASDATGPAQTETVPVRHSDSEAALAAQTDLTSHPAQPASNLQELAAPGNSQIVPSEPTDTIAGGCIVDWTVRVINLTRMT</sequence>
<feature type="compositionally biased region" description="Low complexity" evidence="1">
    <location>
        <begin position="7"/>
        <end position="22"/>
    </location>
</feature>
<dbReference type="EMBL" id="CP110427">
    <property type="protein sequence ID" value="WAQ86330.1"/>
    <property type="molecule type" value="Genomic_DNA"/>
</dbReference>
<feature type="compositionally biased region" description="Low complexity" evidence="1">
    <location>
        <begin position="69"/>
        <end position="83"/>
    </location>
</feature>
<feature type="compositionally biased region" description="Polar residues" evidence="1">
    <location>
        <begin position="139"/>
        <end position="169"/>
    </location>
</feature>